<evidence type="ECO:0000256" key="4">
    <source>
        <dbReference type="ARBA" id="ARBA00022989"/>
    </source>
</evidence>
<feature type="region of interest" description="Disordered" evidence="7">
    <location>
        <begin position="1"/>
        <end position="20"/>
    </location>
</feature>
<evidence type="ECO:0000259" key="8">
    <source>
        <dbReference type="Pfam" id="PF04893"/>
    </source>
</evidence>
<evidence type="ECO:0000256" key="1">
    <source>
        <dbReference type="ARBA" id="ARBA00004141"/>
    </source>
</evidence>
<feature type="domain" description="Yip1" evidence="8">
    <location>
        <begin position="148"/>
        <end position="305"/>
    </location>
</feature>
<dbReference type="Pfam" id="PF04893">
    <property type="entry name" value="Yip1"/>
    <property type="match status" value="1"/>
</dbReference>
<protein>
    <recommendedName>
        <fullName evidence="6">Protein YIP</fullName>
    </recommendedName>
</protein>
<feature type="compositionally biased region" description="Polar residues" evidence="7">
    <location>
        <begin position="1"/>
        <end position="16"/>
    </location>
</feature>
<dbReference type="PANTHER" id="PTHR12822">
    <property type="entry name" value="PROTEIN YIPF"/>
    <property type="match status" value="1"/>
</dbReference>
<evidence type="ECO:0000256" key="6">
    <source>
        <dbReference type="RuleBase" id="RU361264"/>
    </source>
</evidence>
<reference evidence="9 10" key="1">
    <citation type="journal article" date="2021" name="Comput. Struct. Biotechnol. J.">
        <title>De novo genome assembly of the potent medicinal plant Rehmannia glutinosa using nanopore technology.</title>
        <authorList>
            <person name="Ma L."/>
            <person name="Dong C."/>
            <person name="Song C."/>
            <person name="Wang X."/>
            <person name="Zheng X."/>
            <person name="Niu Y."/>
            <person name="Chen S."/>
            <person name="Feng W."/>
        </authorList>
    </citation>
    <scope>NUCLEOTIDE SEQUENCE [LARGE SCALE GENOMIC DNA]</scope>
    <source>
        <strain evidence="9">DH-2019</strain>
    </source>
</reference>
<organism evidence="9 10">
    <name type="scientific">Rehmannia glutinosa</name>
    <name type="common">Chinese foxglove</name>
    <dbReference type="NCBI Taxonomy" id="99300"/>
    <lineage>
        <taxon>Eukaryota</taxon>
        <taxon>Viridiplantae</taxon>
        <taxon>Streptophyta</taxon>
        <taxon>Embryophyta</taxon>
        <taxon>Tracheophyta</taxon>
        <taxon>Spermatophyta</taxon>
        <taxon>Magnoliopsida</taxon>
        <taxon>eudicotyledons</taxon>
        <taxon>Gunneridae</taxon>
        <taxon>Pentapetalae</taxon>
        <taxon>asterids</taxon>
        <taxon>lamiids</taxon>
        <taxon>Lamiales</taxon>
        <taxon>Orobanchaceae</taxon>
        <taxon>Rehmannieae</taxon>
        <taxon>Rehmannia</taxon>
    </lineage>
</organism>
<feature type="transmembrane region" description="Helical" evidence="6">
    <location>
        <begin position="288"/>
        <end position="311"/>
    </location>
</feature>
<keyword evidence="10" id="KW-1185">Reference proteome</keyword>
<feature type="transmembrane region" description="Helical" evidence="6">
    <location>
        <begin position="230"/>
        <end position="250"/>
    </location>
</feature>
<sequence>MMSGNYTSIDNQNVSGSVPAVGDPPSHVAVKFTDSNLQTFPPAELREDLYYLFKNGEHVAVTEIITALVDLRESSQSVVRNEKAEDNWQLFLVVAFNTFSKPVSGSDEPQQSGWFRSFTIAAYRPYFDVDTSDVLERIKDSLFPFGGSFSEKTANNPDLYGPFWICTTLIFVAASIGTFVTYIAHKLQKKDWNYDINLVTWSAGLFYGYVTLVPLALYIILKYFSAPSGLVHLLCLYGYSLFIFIPALCLSVVPQEIFRWVVAGVAGFMSASFVALNLRNHIKSAGESWFLIVAAIFLLQLALALVLKFYLFTVTV</sequence>
<keyword evidence="4 6" id="KW-1133">Transmembrane helix</keyword>
<evidence type="ECO:0000313" key="9">
    <source>
        <dbReference type="EMBL" id="KAK6148981.1"/>
    </source>
</evidence>
<feature type="transmembrane region" description="Helical" evidence="6">
    <location>
        <begin position="205"/>
        <end position="224"/>
    </location>
</feature>
<comment type="caution">
    <text evidence="9">The sequence shown here is derived from an EMBL/GenBank/DDBJ whole genome shotgun (WGS) entry which is preliminary data.</text>
</comment>
<comment type="subcellular location">
    <subcellularLocation>
        <location evidence="6">Golgi apparatus membrane</location>
        <topology evidence="6">Multi-pass membrane protein</topology>
    </subcellularLocation>
    <subcellularLocation>
        <location evidence="1">Membrane</location>
        <topology evidence="1">Multi-pass membrane protein</topology>
    </subcellularLocation>
</comment>
<evidence type="ECO:0000256" key="5">
    <source>
        <dbReference type="ARBA" id="ARBA00023136"/>
    </source>
</evidence>
<dbReference type="EMBL" id="JABTTQ020000009">
    <property type="protein sequence ID" value="KAK6148981.1"/>
    <property type="molecule type" value="Genomic_DNA"/>
</dbReference>
<accession>A0ABR0WQU8</accession>
<evidence type="ECO:0000256" key="3">
    <source>
        <dbReference type="ARBA" id="ARBA00022692"/>
    </source>
</evidence>
<dbReference type="Proteomes" id="UP001318860">
    <property type="component" value="Unassembled WGS sequence"/>
</dbReference>
<keyword evidence="5 6" id="KW-0472">Membrane</keyword>
<dbReference type="InterPro" id="IPR039765">
    <property type="entry name" value="Yip5/YIPF1/YIPF2"/>
</dbReference>
<name>A0ABR0WQU8_REHGL</name>
<feature type="transmembrane region" description="Helical" evidence="6">
    <location>
        <begin position="257"/>
        <end position="276"/>
    </location>
</feature>
<keyword evidence="3 6" id="KW-0812">Transmembrane</keyword>
<evidence type="ECO:0000256" key="7">
    <source>
        <dbReference type="SAM" id="MobiDB-lite"/>
    </source>
</evidence>
<evidence type="ECO:0000313" key="10">
    <source>
        <dbReference type="Proteomes" id="UP001318860"/>
    </source>
</evidence>
<proteinExistence type="inferred from homology"/>
<comment type="similarity">
    <text evidence="2 6">Belongs to the YIP1 family.</text>
</comment>
<evidence type="ECO:0000256" key="2">
    <source>
        <dbReference type="ARBA" id="ARBA00010596"/>
    </source>
</evidence>
<feature type="transmembrane region" description="Helical" evidence="6">
    <location>
        <begin position="159"/>
        <end position="184"/>
    </location>
</feature>
<dbReference type="PANTHER" id="PTHR12822:SF2">
    <property type="entry name" value="PROTEIN YIPF"/>
    <property type="match status" value="1"/>
</dbReference>
<gene>
    <name evidence="9" type="ORF">DH2020_016506</name>
</gene>
<dbReference type="InterPro" id="IPR006977">
    <property type="entry name" value="Yip1_dom"/>
</dbReference>